<dbReference type="Gene3D" id="2.60.40.4070">
    <property type="match status" value="1"/>
</dbReference>
<gene>
    <name evidence="3" type="ORF">OO013_01885</name>
</gene>
<feature type="domain" description="Secretion system C-terminal sorting" evidence="2">
    <location>
        <begin position="976"/>
        <end position="1052"/>
    </location>
</feature>
<evidence type="ECO:0000313" key="3">
    <source>
        <dbReference type="EMBL" id="MCX2742593.1"/>
    </source>
</evidence>
<sequence>MSPLPHYQKVLFSILLLLLPLIITGQNQIPVEENQINTNYEPKIFYQPIDHGNNTPLIDEALPSTVMKQLYSNDSDIKLSTESIDSNSASNKPEADINYSSSLLKVGIKKDINNFQVFSITVCGEAPVGTPDYYQTATDRQLIIDAPGFLQNDIDLQGEAIVATAILDPPDNGILSAFADGNFVYIPNPGFIGDDGFAYRMRDASNNYSDSVFVTITVSEPSNRTPIGQDDIFGVTANTTLVIDAPGFLQNDIDQDGEMITATAILDPPDNGQLSAFADGKFTYIPDQGFTGVDTFAYRMRDASNNYSDSVKVTINVLEGNRPPEGIDDKFVVVKNGTLSIPTSGFLINDFDPDEDEITATAILDPPDHGILSAFAAGQFTYIPDPDYTGPDKFVYRMRDALFNISDSVTVEITVIENGTMPVGVNDHFKISNDRDLIVDAPGFLINDIDTNGEVITATAILDPPDHGILSAFADGQFIYIPDPEYTGPDKFAYRMRDASSNFSDSVFVTIDVAPSANRDPVGYDDYYTALTNMSLVVNSPGFLINDIDQDSEAITATAILDPPDNGTLSAFADGHFNYTPDSDFEGMDSFAYRMKDASNNNSDSVRVYIMVVKGNRNPIGLDDHYTAIKNTTLTIPTSGFLANDYDADGDAITATAILSSPENGNISAFADGKFVYIPNEGFVGSDKFVYRMKDATNNLSDSVEVFIEVIEENKPPIAVFENQTFECEGPEGTEVILDGSGSSDPEEGILLYSWYSEGELIAGPSTAPTTTVILQVGSFDYLLKVVDECGKEDNKTATITVDDSLPPEVSAALTPSGNNEYIVSCLANDVCSDNLTTTSVIKIPDLINPAIQYKINSSYSIEIDQSKNTVEIKAPNPQLFWINISNNMGVEVNDGQILELKYEKNKFKYKFDDFGNLVSVKGDVITLLCKAIDEENNISTSEAILPMTSESSLSLHSLQVNNSSGSLTINEPTNYPNPFSDITTIRYFVENNAKVTISIFDQTGRKLEVLVDKNQTPGIYEIDWNGQEYQNGIYLYQIQQNNYLYHGKLMIQHD</sequence>
<dbReference type="RefSeq" id="WP_266054872.1">
    <property type="nucleotide sequence ID" value="NZ_JAPFQN010000002.1"/>
</dbReference>
<protein>
    <submittedName>
        <fullName evidence="3">Ig-like domain-containing protein</fullName>
    </submittedName>
</protein>
<name>A0ABT3RM51_9BACT</name>
<dbReference type="Pfam" id="PF17892">
    <property type="entry name" value="Cadherin_5"/>
    <property type="match status" value="1"/>
</dbReference>
<dbReference type="NCBIfam" id="NF012211">
    <property type="entry name" value="tand_rpt_95"/>
    <property type="match status" value="6"/>
</dbReference>
<dbReference type="InterPro" id="IPR026444">
    <property type="entry name" value="Secre_tail"/>
</dbReference>
<dbReference type="InterPro" id="IPR013783">
    <property type="entry name" value="Ig-like_fold"/>
</dbReference>
<comment type="caution">
    <text evidence="3">The sequence shown here is derived from an EMBL/GenBank/DDBJ whole genome shotgun (WGS) entry which is preliminary data.</text>
</comment>
<dbReference type="EMBL" id="JAPFQN010000002">
    <property type="protein sequence ID" value="MCX2742593.1"/>
    <property type="molecule type" value="Genomic_DNA"/>
</dbReference>
<organism evidence="3 4">
    <name type="scientific">Mangrovivirga halotolerans</name>
    <dbReference type="NCBI Taxonomy" id="2993936"/>
    <lineage>
        <taxon>Bacteria</taxon>
        <taxon>Pseudomonadati</taxon>
        <taxon>Bacteroidota</taxon>
        <taxon>Cytophagia</taxon>
        <taxon>Cytophagales</taxon>
        <taxon>Mangrovivirgaceae</taxon>
        <taxon>Mangrovivirga</taxon>
    </lineage>
</organism>
<dbReference type="NCBIfam" id="TIGR04183">
    <property type="entry name" value="Por_Secre_tail"/>
    <property type="match status" value="1"/>
</dbReference>
<dbReference type="Gene3D" id="2.60.40.3440">
    <property type="match status" value="1"/>
</dbReference>
<evidence type="ECO:0000259" key="1">
    <source>
        <dbReference type="Pfam" id="PF17892"/>
    </source>
</evidence>
<proteinExistence type="predicted"/>
<dbReference type="Pfam" id="PF17963">
    <property type="entry name" value="Big_9"/>
    <property type="match status" value="5"/>
</dbReference>
<dbReference type="Gene3D" id="2.60.40.10">
    <property type="entry name" value="Immunoglobulins"/>
    <property type="match status" value="1"/>
</dbReference>
<keyword evidence="4" id="KW-1185">Reference proteome</keyword>
<accession>A0ABT3RM51</accession>
<reference evidence="3 4" key="1">
    <citation type="submission" date="2022-11" db="EMBL/GenBank/DDBJ databases">
        <title>The characterization of three novel Bacteroidetes species and genomic analysis of their roles in tidal elemental geochemical cycles.</title>
        <authorList>
            <person name="Ma K."/>
        </authorList>
    </citation>
    <scope>NUCLEOTIDE SEQUENCE [LARGE SCALE GENOMIC DNA]</scope>
    <source>
        <strain evidence="3 4">M17</strain>
    </source>
</reference>
<dbReference type="Pfam" id="PF18962">
    <property type="entry name" value="Por_Secre_tail"/>
    <property type="match status" value="1"/>
</dbReference>
<dbReference type="Proteomes" id="UP001209885">
    <property type="component" value="Unassembled WGS sequence"/>
</dbReference>
<evidence type="ECO:0000313" key="4">
    <source>
        <dbReference type="Proteomes" id="UP001209885"/>
    </source>
</evidence>
<dbReference type="InterPro" id="IPR041690">
    <property type="entry name" value="Cadherin_5"/>
</dbReference>
<evidence type="ECO:0000259" key="2">
    <source>
        <dbReference type="Pfam" id="PF18962"/>
    </source>
</evidence>
<dbReference type="Gene3D" id="2.60.40.2810">
    <property type="match status" value="5"/>
</dbReference>
<feature type="domain" description="Cadherin-like" evidence="1">
    <location>
        <begin position="422"/>
        <end position="504"/>
    </location>
</feature>